<organism evidence="4 5">
    <name type="scientific">Chara braunii</name>
    <name type="common">Braun's stonewort</name>
    <dbReference type="NCBI Taxonomy" id="69332"/>
    <lineage>
        <taxon>Eukaryota</taxon>
        <taxon>Viridiplantae</taxon>
        <taxon>Streptophyta</taxon>
        <taxon>Charophyceae</taxon>
        <taxon>Charales</taxon>
        <taxon>Characeae</taxon>
        <taxon>Chara</taxon>
    </lineage>
</organism>
<keyword evidence="5" id="KW-1185">Reference proteome</keyword>
<comment type="cofactor">
    <cofactor evidence="1">
        <name>a divalent metal cation</name>
        <dbReference type="ChEBI" id="CHEBI:60240"/>
    </cofactor>
</comment>
<dbReference type="AlphaFoldDB" id="A0A388KLU2"/>
<proteinExistence type="predicted"/>
<evidence type="ECO:0000256" key="2">
    <source>
        <dbReference type="ARBA" id="ARBA00022723"/>
    </source>
</evidence>
<name>A0A388KLU2_CHABU</name>
<accession>A0A388KLU2</accession>
<dbReference type="Pfam" id="PF13359">
    <property type="entry name" value="DDE_Tnp_4"/>
    <property type="match status" value="1"/>
</dbReference>
<evidence type="ECO:0000313" key="4">
    <source>
        <dbReference type="EMBL" id="GBG71019.1"/>
    </source>
</evidence>
<reference evidence="4 5" key="1">
    <citation type="journal article" date="2018" name="Cell">
        <title>The Chara Genome: Secondary Complexity and Implications for Plant Terrestrialization.</title>
        <authorList>
            <person name="Nishiyama T."/>
            <person name="Sakayama H."/>
            <person name="Vries J.D."/>
            <person name="Buschmann H."/>
            <person name="Saint-Marcoux D."/>
            <person name="Ullrich K.K."/>
            <person name="Haas F.B."/>
            <person name="Vanderstraeten L."/>
            <person name="Becker D."/>
            <person name="Lang D."/>
            <person name="Vosolsobe S."/>
            <person name="Rombauts S."/>
            <person name="Wilhelmsson P.K.I."/>
            <person name="Janitza P."/>
            <person name="Kern R."/>
            <person name="Heyl A."/>
            <person name="Rumpler F."/>
            <person name="Villalobos L.I.A.C."/>
            <person name="Clay J.M."/>
            <person name="Skokan R."/>
            <person name="Toyoda A."/>
            <person name="Suzuki Y."/>
            <person name="Kagoshima H."/>
            <person name="Schijlen E."/>
            <person name="Tajeshwar N."/>
            <person name="Catarino B."/>
            <person name="Hetherington A.J."/>
            <person name="Saltykova A."/>
            <person name="Bonnot C."/>
            <person name="Breuninger H."/>
            <person name="Symeonidi A."/>
            <person name="Radhakrishnan G.V."/>
            <person name="Van Nieuwerburgh F."/>
            <person name="Deforce D."/>
            <person name="Chang C."/>
            <person name="Karol K.G."/>
            <person name="Hedrich R."/>
            <person name="Ulvskov P."/>
            <person name="Glockner G."/>
            <person name="Delwiche C.F."/>
            <person name="Petrasek J."/>
            <person name="Van de Peer Y."/>
            <person name="Friml J."/>
            <person name="Beilby M."/>
            <person name="Dolan L."/>
            <person name="Kohara Y."/>
            <person name="Sugano S."/>
            <person name="Fujiyama A."/>
            <person name="Delaux P.-M."/>
            <person name="Quint M."/>
            <person name="TheiBen G."/>
            <person name="Hagemann M."/>
            <person name="Harholt J."/>
            <person name="Dunand C."/>
            <person name="Zachgo S."/>
            <person name="Langdale J."/>
            <person name="Maumus F."/>
            <person name="Straeten D.V.D."/>
            <person name="Gould S.B."/>
            <person name="Rensing S.A."/>
        </authorList>
    </citation>
    <scope>NUCLEOTIDE SEQUENCE [LARGE SCALE GENOMIC DNA]</scope>
    <source>
        <strain evidence="4 5">S276</strain>
    </source>
</reference>
<comment type="caution">
    <text evidence="4">The sequence shown here is derived from an EMBL/GenBank/DDBJ whole genome shotgun (WGS) entry which is preliminary data.</text>
</comment>
<evidence type="ECO:0000259" key="3">
    <source>
        <dbReference type="Pfam" id="PF13359"/>
    </source>
</evidence>
<keyword evidence="2" id="KW-0479">Metal-binding</keyword>
<gene>
    <name evidence="4" type="ORF">CBR_g8317</name>
</gene>
<dbReference type="OrthoDB" id="1681765at2759"/>
<dbReference type="EMBL" id="BFEA01000139">
    <property type="protein sequence ID" value="GBG71019.1"/>
    <property type="molecule type" value="Genomic_DNA"/>
</dbReference>
<evidence type="ECO:0000313" key="5">
    <source>
        <dbReference type="Proteomes" id="UP000265515"/>
    </source>
</evidence>
<dbReference type="InterPro" id="IPR027806">
    <property type="entry name" value="HARBI1_dom"/>
</dbReference>
<dbReference type="Gramene" id="GBG71019">
    <property type="protein sequence ID" value="GBG71019"/>
    <property type="gene ID" value="CBR_g8317"/>
</dbReference>
<protein>
    <recommendedName>
        <fullName evidence="3">DDE Tnp4 domain-containing protein</fullName>
    </recommendedName>
</protein>
<feature type="domain" description="DDE Tnp4" evidence="3">
    <location>
        <begin position="134"/>
        <end position="243"/>
    </location>
</feature>
<dbReference type="Proteomes" id="UP000265515">
    <property type="component" value="Unassembled WGS sequence"/>
</dbReference>
<evidence type="ECO:0000256" key="1">
    <source>
        <dbReference type="ARBA" id="ARBA00001968"/>
    </source>
</evidence>
<sequence>MVDEKEDVEDLRQCDDTTEEYFREKLRMLPHVFREIAEALSPHLQRRVTFYREPLQPDHIVAYALYMWASGETYESNTCNFRIGRAFGLVAVRDVMAALLAVYREKISWPTGVCKLAILRAFADKGFPNCHGCIDCAHVYIDKPANAPSDRKRRFSVVAQMVADLNLRVLGVHVCYPGSCHDVQVIQLSSLWARAEAGDLFSGPPVMLPFQVQTNRYLLGDNGYPLSEWIVVPDPPGWRSVRMETKKEAEMELEGTAQLRRRLHTQVLQDLRK</sequence>
<dbReference type="GO" id="GO:0046872">
    <property type="term" value="F:metal ion binding"/>
    <property type="evidence" value="ECO:0007669"/>
    <property type="project" value="UniProtKB-KW"/>
</dbReference>